<dbReference type="EMBL" id="AMPZ03000006">
    <property type="protein sequence ID" value="KAH9581129.1"/>
    <property type="molecule type" value="Genomic_DNA"/>
</dbReference>
<feature type="transmembrane region" description="Helical" evidence="1">
    <location>
        <begin position="80"/>
        <end position="99"/>
    </location>
</feature>
<organism evidence="2 3">
    <name type="scientific">Schistosoma haematobium</name>
    <name type="common">Blood fluke</name>
    <dbReference type="NCBI Taxonomy" id="6185"/>
    <lineage>
        <taxon>Eukaryota</taxon>
        <taxon>Metazoa</taxon>
        <taxon>Spiralia</taxon>
        <taxon>Lophotrochozoa</taxon>
        <taxon>Platyhelminthes</taxon>
        <taxon>Trematoda</taxon>
        <taxon>Digenea</taxon>
        <taxon>Strigeidida</taxon>
        <taxon>Schistosomatoidea</taxon>
        <taxon>Schistosomatidae</taxon>
        <taxon>Schistosoma</taxon>
    </lineage>
</organism>
<reference evidence="2" key="4">
    <citation type="journal article" date="2022" name="PLoS Pathog.">
        <title>Chromosome-level genome of Schistosoma haematobium underpins genome-wide explorations of molecular variation.</title>
        <authorList>
            <person name="Stroehlein A.J."/>
            <person name="Korhonen P.K."/>
            <person name="Lee V.V."/>
            <person name="Ralph S.A."/>
            <person name="Mentink-Kane M."/>
            <person name="You H."/>
            <person name="McManus D.P."/>
            <person name="Tchuente L.T."/>
            <person name="Stothard J.R."/>
            <person name="Kaur P."/>
            <person name="Dudchenko O."/>
            <person name="Aiden E.L."/>
            <person name="Yang B."/>
            <person name="Yang H."/>
            <person name="Emery A.M."/>
            <person name="Webster B.L."/>
            <person name="Brindley P.J."/>
            <person name="Rollinson D."/>
            <person name="Chang B.C.H."/>
            <person name="Gasser R.B."/>
            <person name="Young N.D."/>
        </authorList>
    </citation>
    <scope>NUCLEOTIDE SEQUENCE</scope>
</reference>
<dbReference type="CTD" id="7174"/>
<accession>A0A922IKB4</accession>
<feature type="transmembrane region" description="Helical" evidence="1">
    <location>
        <begin position="39"/>
        <end position="59"/>
    </location>
</feature>
<dbReference type="Proteomes" id="UP000471633">
    <property type="component" value="Unassembled WGS sequence"/>
</dbReference>
<reference evidence="2" key="3">
    <citation type="submission" date="2021-06" db="EMBL/GenBank/DDBJ databases">
        <title>Chromosome-level genome assembly for S. haematobium.</title>
        <authorList>
            <person name="Stroehlein A.J."/>
        </authorList>
    </citation>
    <scope>NUCLEOTIDE SEQUENCE</scope>
</reference>
<sequence>MRCYSFQSIGTCSFSLIFLSKRSSMFAVASMFDFSNSVGMFSCPTAFPFLICLMAMLIVGEAKSIGWSVCTASMPGGFSGARLFIEFFKVLYIPVPMFLNLSD</sequence>
<evidence type="ECO:0000313" key="3">
    <source>
        <dbReference type="Proteomes" id="UP000471633"/>
    </source>
</evidence>
<keyword evidence="1" id="KW-1133">Transmembrane helix</keyword>
<evidence type="ECO:0000313" key="2">
    <source>
        <dbReference type="EMBL" id="KAH9581129.1"/>
    </source>
</evidence>
<name>A0A922IKB4_SCHHA</name>
<comment type="caution">
    <text evidence="2">The sequence shown here is derived from an EMBL/GenBank/DDBJ whole genome shotgun (WGS) entry which is preliminary data.</text>
</comment>
<keyword evidence="1" id="KW-0472">Membrane</keyword>
<dbReference type="GeneID" id="24588034"/>
<gene>
    <name evidence="2" type="primary">TPP2</name>
    <name evidence="2" type="ORF">MS3_00008356</name>
</gene>
<keyword evidence="3" id="KW-1185">Reference proteome</keyword>
<dbReference type="AlphaFoldDB" id="A0A922IKB4"/>
<proteinExistence type="predicted"/>
<dbReference type="RefSeq" id="XP_051065315.1">
    <property type="nucleotide sequence ID" value="XM_051216719.1"/>
</dbReference>
<keyword evidence="1" id="KW-0812">Transmembrane</keyword>
<protein>
    <submittedName>
        <fullName evidence="2">Tripeptidyl-peptidase II Tpp2, variant 2</fullName>
    </submittedName>
</protein>
<reference evidence="2" key="1">
    <citation type="journal article" date="2012" name="Nat. Genet.">
        <title>Whole-genome sequence of Schistosoma haematobium.</title>
        <authorList>
            <person name="Young N.D."/>
            <person name="Jex A.R."/>
            <person name="Li B."/>
            <person name="Liu S."/>
            <person name="Yang L."/>
            <person name="Xiong Z."/>
            <person name="Li Y."/>
            <person name="Cantacessi C."/>
            <person name="Hall R.S."/>
            <person name="Xu X."/>
            <person name="Chen F."/>
            <person name="Wu X."/>
            <person name="Zerlotini A."/>
            <person name="Oliveira G."/>
            <person name="Hofmann A."/>
            <person name="Zhang G."/>
            <person name="Fang X."/>
            <person name="Kang Y."/>
            <person name="Campbell B.E."/>
            <person name="Loukas A."/>
            <person name="Ranganathan S."/>
            <person name="Rollinson D."/>
            <person name="Rinaldi G."/>
            <person name="Brindley P.J."/>
            <person name="Yang H."/>
            <person name="Wang J."/>
            <person name="Wang J."/>
            <person name="Gasser R.B."/>
        </authorList>
    </citation>
    <scope>NUCLEOTIDE SEQUENCE</scope>
</reference>
<evidence type="ECO:0000256" key="1">
    <source>
        <dbReference type="SAM" id="Phobius"/>
    </source>
</evidence>
<reference evidence="2" key="2">
    <citation type="journal article" date="2019" name="Gigascience">
        <title>High-quality Schistosoma haematobium genome achieved by single-molecule and long-range sequencing.</title>
        <authorList>
            <person name="Stroehlein A.J."/>
            <person name="Korhonen P.K."/>
            <person name="Chong T.M."/>
            <person name="Lim Y.L."/>
            <person name="Chan K.G."/>
            <person name="Webster B."/>
            <person name="Rollinson D."/>
            <person name="Brindley P.J."/>
            <person name="Gasser R.B."/>
            <person name="Young N.D."/>
        </authorList>
    </citation>
    <scope>NUCLEOTIDE SEQUENCE</scope>
</reference>